<dbReference type="InterPro" id="IPR011990">
    <property type="entry name" value="TPR-like_helical_dom_sf"/>
</dbReference>
<dbReference type="PANTHER" id="PTHR45586:SF1">
    <property type="entry name" value="LIPOPOLYSACCHARIDE ASSEMBLY PROTEIN B"/>
    <property type="match status" value="1"/>
</dbReference>
<feature type="signal peptide" evidence="4">
    <location>
        <begin position="1"/>
        <end position="34"/>
    </location>
</feature>
<keyword evidence="6" id="KW-1185">Reference proteome</keyword>
<name>A0A3N2DGR2_9GAMM</name>
<proteinExistence type="predicted"/>
<dbReference type="RefSeq" id="WP_123713409.1">
    <property type="nucleotide sequence ID" value="NZ_RKHR01000006.1"/>
</dbReference>
<dbReference type="SMART" id="SM00028">
    <property type="entry name" value="TPR"/>
    <property type="match status" value="4"/>
</dbReference>
<dbReference type="PROSITE" id="PS50005">
    <property type="entry name" value="TPR"/>
    <property type="match status" value="4"/>
</dbReference>
<protein>
    <submittedName>
        <fullName evidence="5">Tetratricopeptide repeat protein</fullName>
    </submittedName>
</protein>
<feature type="repeat" description="TPR" evidence="3">
    <location>
        <begin position="107"/>
        <end position="140"/>
    </location>
</feature>
<dbReference type="Pfam" id="PF13181">
    <property type="entry name" value="TPR_8"/>
    <property type="match status" value="1"/>
</dbReference>
<gene>
    <name evidence="5" type="ORF">EDC56_3073</name>
</gene>
<keyword evidence="4" id="KW-0732">Signal</keyword>
<dbReference type="OrthoDB" id="5574348at2"/>
<feature type="repeat" description="TPR" evidence="3">
    <location>
        <begin position="146"/>
        <end position="179"/>
    </location>
</feature>
<keyword evidence="2 3" id="KW-0802">TPR repeat</keyword>
<keyword evidence="1" id="KW-0677">Repeat</keyword>
<reference evidence="5 6" key="1">
    <citation type="submission" date="2018-11" db="EMBL/GenBank/DDBJ databases">
        <title>Genomic Encyclopedia of Type Strains, Phase IV (KMG-IV): sequencing the most valuable type-strain genomes for metagenomic binning, comparative biology and taxonomic classification.</title>
        <authorList>
            <person name="Goeker M."/>
        </authorList>
    </citation>
    <scope>NUCLEOTIDE SEQUENCE [LARGE SCALE GENOMIC DNA]</scope>
    <source>
        <strain evidence="5 6">DSM 100316</strain>
    </source>
</reference>
<feature type="chain" id="PRO_5018088338" evidence="4">
    <location>
        <begin position="35"/>
        <end position="452"/>
    </location>
</feature>
<comment type="caution">
    <text evidence="5">The sequence shown here is derived from an EMBL/GenBank/DDBJ whole genome shotgun (WGS) entry which is preliminary data.</text>
</comment>
<evidence type="ECO:0000256" key="1">
    <source>
        <dbReference type="ARBA" id="ARBA00022737"/>
    </source>
</evidence>
<evidence type="ECO:0000256" key="3">
    <source>
        <dbReference type="PROSITE-ProRule" id="PRU00339"/>
    </source>
</evidence>
<dbReference type="SUPFAM" id="SSF48452">
    <property type="entry name" value="TPR-like"/>
    <property type="match status" value="2"/>
</dbReference>
<dbReference type="Proteomes" id="UP000275394">
    <property type="component" value="Unassembled WGS sequence"/>
</dbReference>
<evidence type="ECO:0000313" key="5">
    <source>
        <dbReference type="EMBL" id="ROR98838.1"/>
    </source>
</evidence>
<evidence type="ECO:0000313" key="6">
    <source>
        <dbReference type="Proteomes" id="UP000275394"/>
    </source>
</evidence>
<feature type="repeat" description="TPR" evidence="3">
    <location>
        <begin position="326"/>
        <end position="359"/>
    </location>
</feature>
<dbReference type="EMBL" id="RKHR01000006">
    <property type="protein sequence ID" value="ROR98838.1"/>
    <property type="molecule type" value="Genomic_DNA"/>
</dbReference>
<dbReference type="InterPro" id="IPR019734">
    <property type="entry name" value="TPR_rpt"/>
</dbReference>
<evidence type="ECO:0000256" key="2">
    <source>
        <dbReference type="ARBA" id="ARBA00022803"/>
    </source>
</evidence>
<dbReference type="InterPro" id="IPR051012">
    <property type="entry name" value="CellSynth/LPSAsmb/PSIAsmb"/>
</dbReference>
<dbReference type="Gene3D" id="1.25.40.10">
    <property type="entry name" value="Tetratricopeptide repeat domain"/>
    <property type="match status" value="2"/>
</dbReference>
<accession>A0A3N2DGR2</accession>
<organism evidence="5 6">
    <name type="scientific">Sinobacterium caligoides</name>
    <dbReference type="NCBI Taxonomy" id="933926"/>
    <lineage>
        <taxon>Bacteria</taxon>
        <taxon>Pseudomonadati</taxon>
        <taxon>Pseudomonadota</taxon>
        <taxon>Gammaproteobacteria</taxon>
        <taxon>Cellvibrionales</taxon>
        <taxon>Spongiibacteraceae</taxon>
        <taxon>Sinobacterium</taxon>
    </lineage>
</organism>
<evidence type="ECO:0000256" key="4">
    <source>
        <dbReference type="SAM" id="SignalP"/>
    </source>
</evidence>
<feature type="repeat" description="TPR" evidence="3">
    <location>
        <begin position="183"/>
        <end position="216"/>
    </location>
</feature>
<dbReference type="AlphaFoldDB" id="A0A3N2DGR2"/>
<dbReference type="Pfam" id="PF13432">
    <property type="entry name" value="TPR_16"/>
    <property type="match status" value="2"/>
</dbReference>
<dbReference type="PANTHER" id="PTHR45586">
    <property type="entry name" value="TPR REPEAT-CONTAINING PROTEIN PA4667"/>
    <property type="match status" value="1"/>
</dbReference>
<sequence length="452" mass="51747">MNTRKCCNPVRPLARLAAAGAVLTLLQVASPVVLQEMGYQGSLGQAAAEEKKKSTEKTRKTPAISAKIYKKLEKAQEYSEAEQFNDALKVLNDIKANSGKMNGYEKATMWNFYSFVYYSQENYKKVLEAYRNVLAQSPDIPLQMEYQTKYQMGQLYFVTEDYKRAISTLEDWFRVDPMAKDNANARVLLAQGYYQTKKYDKALSQIEEAMRITRAKGKEAKENWYLLMRVLYYEKGDMKKVAWVLEELTRRWPKKDYLVQLSGIYSELNNEKRQLIALEAAYTANMLAKQQDLLNMAYLFLGADVPYKAAKVLDKGLKEKKIEATAKNYEVLGTAYRAAQEVDKAIPVMEKAAQLSPKGENWARLANVYLDDDQYGKAADAARKAIKKGGIKRKDNTQVVLGMALFNQNKLTEARKVFESITDKRSSKMREQWLKYLDTEIGRRASLQEDMG</sequence>